<dbReference type="EMBL" id="PFEQ01000002">
    <property type="protein sequence ID" value="PJE74405.1"/>
    <property type="molecule type" value="Genomic_DNA"/>
</dbReference>
<organism evidence="6 7">
    <name type="scientific">Candidatus Taylorbacteria bacterium CG10_big_fil_rev_8_21_14_0_10_41_48</name>
    <dbReference type="NCBI Taxonomy" id="1975024"/>
    <lineage>
        <taxon>Bacteria</taxon>
        <taxon>Candidatus Tayloriibacteriota</taxon>
    </lineage>
</organism>
<evidence type="ECO:0000256" key="3">
    <source>
        <dbReference type="ARBA" id="ARBA00022729"/>
    </source>
</evidence>
<dbReference type="PANTHER" id="PTHR30290">
    <property type="entry name" value="PERIPLASMIC BINDING COMPONENT OF ABC TRANSPORTER"/>
    <property type="match status" value="1"/>
</dbReference>
<dbReference type="GO" id="GO:1904680">
    <property type="term" value="F:peptide transmembrane transporter activity"/>
    <property type="evidence" value="ECO:0007669"/>
    <property type="project" value="TreeGrafter"/>
</dbReference>
<accession>A0A2M8LCQ0</accession>
<comment type="caution">
    <text evidence="6">The sequence shown here is derived from an EMBL/GenBank/DDBJ whole genome shotgun (WGS) entry which is preliminary data.</text>
</comment>
<dbReference type="AlphaFoldDB" id="A0A2M8LCQ0"/>
<dbReference type="Proteomes" id="UP000228700">
    <property type="component" value="Unassembled WGS sequence"/>
</dbReference>
<dbReference type="GO" id="GO:0015833">
    <property type="term" value="P:peptide transport"/>
    <property type="evidence" value="ECO:0007669"/>
    <property type="project" value="TreeGrafter"/>
</dbReference>
<dbReference type="Pfam" id="PF00496">
    <property type="entry name" value="SBP_bac_5"/>
    <property type="match status" value="1"/>
</dbReference>
<feature type="domain" description="Solute-binding protein family 5" evidence="5">
    <location>
        <begin position="127"/>
        <end position="487"/>
    </location>
</feature>
<name>A0A2M8LCQ0_9BACT</name>
<evidence type="ECO:0000259" key="5">
    <source>
        <dbReference type="Pfam" id="PF00496"/>
    </source>
</evidence>
<evidence type="ECO:0000313" key="7">
    <source>
        <dbReference type="Proteomes" id="UP000228700"/>
    </source>
</evidence>
<feature type="transmembrane region" description="Helical" evidence="4">
    <location>
        <begin position="51"/>
        <end position="71"/>
    </location>
</feature>
<evidence type="ECO:0000256" key="2">
    <source>
        <dbReference type="ARBA" id="ARBA00022448"/>
    </source>
</evidence>
<dbReference type="InterPro" id="IPR039424">
    <property type="entry name" value="SBP_5"/>
</dbReference>
<evidence type="ECO:0000256" key="4">
    <source>
        <dbReference type="SAM" id="Phobius"/>
    </source>
</evidence>
<evidence type="ECO:0000313" key="6">
    <source>
        <dbReference type="EMBL" id="PJE74405.1"/>
    </source>
</evidence>
<gene>
    <name evidence="6" type="ORF">COV01_01215</name>
</gene>
<sequence length="602" mass="66938">MPISDDQHYIDNDIENAERDQLWNKLTESRRPKILAHIDAILPRFSPSERFLLYALSILLAVGTAFLLVSLNKETTVETPKNGGTLTEGLVGTPRFINPVLAISDTDRDLTALIYSGLMRPTPEGDIVPDLAKSFSISDDGLTYTFILRDDITFHDNTPVTSADVSFTVRLAQTPDIKSPKRADWEGVRVEEVDEKTIQFTLARPYAPFIENTTIGILPMHLWKDVSPDEFPFFSLNTRPIGSGPYQLDSMQSDGAGLARRYTLKAFKNFSLGRPLLNSIRLLFYTNEESLISALKNGSIEGAPGISPSDFSIIDVKNVSVVETTLPRTFAVFLNQNKAGIFSDNAVRAALDVSLDKKSIIDEVLGGFGVPLNGPIPPGVLVTSDRNGNIVEKDLEITKNDRLEIAAEILNKAGWERNEESGIWEKDGAPLSFSIKTASTPELALTAEKVVETWGALGAEVSLEIFATNDLNTSVIRPREYQALLFGEIVGRTLDLFAFWHSSQRSDPGLNLAIYTNSDADKLLSEARIETERDIREDKYAEFGEIVVEDIPAIFLYAPKFIYVVPDNLKGIRLGALTTPAERFLNVHEWHTETERVWNIFQ</sequence>
<dbReference type="InterPro" id="IPR030678">
    <property type="entry name" value="Peptide/Ni-bd"/>
</dbReference>
<dbReference type="GO" id="GO:0043190">
    <property type="term" value="C:ATP-binding cassette (ABC) transporter complex"/>
    <property type="evidence" value="ECO:0007669"/>
    <property type="project" value="InterPro"/>
</dbReference>
<dbReference type="Gene3D" id="3.10.105.10">
    <property type="entry name" value="Dipeptide-binding Protein, Domain 3"/>
    <property type="match status" value="1"/>
</dbReference>
<keyword evidence="2" id="KW-0813">Transport</keyword>
<dbReference type="PIRSF" id="PIRSF002741">
    <property type="entry name" value="MppA"/>
    <property type="match status" value="1"/>
</dbReference>
<dbReference type="GO" id="GO:0042597">
    <property type="term" value="C:periplasmic space"/>
    <property type="evidence" value="ECO:0007669"/>
    <property type="project" value="UniProtKB-ARBA"/>
</dbReference>
<evidence type="ECO:0000256" key="1">
    <source>
        <dbReference type="ARBA" id="ARBA00005695"/>
    </source>
</evidence>
<dbReference type="SUPFAM" id="SSF53850">
    <property type="entry name" value="Periplasmic binding protein-like II"/>
    <property type="match status" value="1"/>
</dbReference>
<keyword evidence="4" id="KW-0812">Transmembrane</keyword>
<comment type="similarity">
    <text evidence="1">Belongs to the bacterial solute-binding protein 5 family.</text>
</comment>
<dbReference type="Gene3D" id="3.40.190.10">
    <property type="entry name" value="Periplasmic binding protein-like II"/>
    <property type="match status" value="1"/>
</dbReference>
<dbReference type="InterPro" id="IPR000914">
    <property type="entry name" value="SBP_5_dom"/>
</dbReference>
<protein>
    <recommendedName>
        <fullName evidence="5">Solute-binding protein family 5 domain-containing protein</fullName>
    </recommendedName>
</protein>
<reference evidence="7" key="1">
    <citation type="submission" date="2017-09" db="EMBL/GenBank/DDBJ databases">
        <title>Depth-based differentiation of microbial function through sediment-hosted aquifers and enrichment of novel symbionts in the deep terrestrial subsurface.</title>
        <authorList>
            <person name="Probst A.J."/>
            <person name="Ladd B."/>
            <person name="Jarett J.K."/>
            <person name="Geller-Mcgrath D.E."/>
            <person name="Sieber C.M.K."/>
            <person name="Emerson J.B."/>
            <person name="Anantharaman K."/>
            <person name="Thomas B.C."/>
            <person name="Malmstrom R."/>
            <person name="Stieglmeier M."/>
            <person name="Klingl A."/>
            <person name="Woyke T."/>
            <person name="Ryan C.M."/>
            <person name="Banfield J.F."/>
        </authorList>
    </citation>
    <scope>NUCLEOTIDE SEQUENCE [LARGE SCALE GENOMIC DNA]</scope>
</reference>
<proteinExistence type="inferred from homology"/>
<keyword evidence="3" id="KW-0732">Signal</keyword>
<keyword evidence="4" id="KW-0472">Membrane</keyword>
<dbReference type="PANTHER" id="PTHR30290:SF9">
    <property type="entry name" value="OLIGOPEPTIDE-BINDING PROTEIN APPA"/>
    <property type="match status" value="1"/>
</dbReference>
<keyword evidence="4" id="KW-1133">Transmembrane helix</keyword>
<dbReference type="Gene3D" id="3.90.76.10">
    <property type="entry name" value="Dipeptide-binding Protein, Domain 1"/>
    <property type="match status" value="1"/>
</dbReference>